<dbReference type="EMBL" id="JAESDN010000004">
    <property type="protein sequence ID" value="KAG7051786.1"/>
    <property type="molecule type" value="Genomic_DNA"/>
</dbReference>
<reference evidence="1" key="1">
    <citation type="submission" date="2021-05" db="EMBL/GenBank/DDBJ databases">
        <title>Comparative genomics of three Colletotrichum scovillei strains and genetic complementation revealed genes involved fungal growth and virulence on chili pepper.</title>
        <authorList>
            <person name="Hsieh D.-K."/>
            <person name="Chuang S.-C."/>
            <person name="Chen C.-Y."/>
            <person name="Chao Y.-T."/>
            <person name="Lu M.-Y.J."/>
            <person name="Lee M.-H."/>
            <person name="Shih M.-C."/>
        </authorList>
    </citation>
    <scope>NUCLEOTIDE SEQUENCE</scope>
    <source>
        <strain evidence="1">Coll-153</strain>
    </source>
</reference>
<comment type="caution">
    <text evidence="1">The sequence shown here is derived from an EMBL/GenBank/DDBJ whole genome shotgun (WGS) entry which is preliminary data.</text>
</comment>
<accession>A0A9P7UE54</accession>
<name>A0A9P7UE54_9PEZI</name>
<protein>
    <recommendedName>
        <fullName evidence="3">Fungal N-terminal domain-containing protein</fullName>
    </recommendedName>
</protein>
<organism evidence="1 2">
    <name type="scientific">Colletotrichum scovillei</name>
    <dbReference type="NCBI Taxonomy" id="1209932"/>
    <lineage>
        <taxon>Eukaryota</taxon>
        <taxon>Fungi</taxon>
        <taxon>Dikarya</taxon>
        <taxon>Ascomycota</taxon>
        <taxon>Pezizomycotina</taxon>
        <taxon>Sordariomycetes</taxon>
        <taxon>Hypocreomycetidae</taxon>
        <taxon>Glomerellales</taxon>
        <taxon>Glomerellaceae</taxon>
        <taxon>Colletotrichum</taxon>
        <taxon>Colletotrichum acutatum species complex</taxon>
    </lineage>
</organism>
<proteinExistence type="predicted"/>
<sequence length="690" mass="79879">MEAAIGVIGLSLQLIDSAIKVKRVVTAYRTASAEINRLALKIERVEVVCGAIKDSLEGDASSRQCSDLIKTWGVCVLRSISSTLAEIHAIITRLERKGGKRRPFNTAGFTFLECKDDISRLSKWLDDDLNYLQHMMTAEILCNIVQQLIIHHEVEASELSNLSPVLRQSALQQDDNDDLPSEPRHTTMVKTGNQKMIKAFGFRFQNQIWTVRKKSSSHNAQEVSRTSETKTYTFGHSSFSYRIELHWSMSTLTPIVYALAVRHVLSRDKDGKLVEKILRILGFGDLQALQDLLSTRIITLGTILGDRTLFESAALCRQPSLCRFLAQQNLDLCIDEKPDHWAGLFSCLHGPSDARRRLFEIDEIIRLTQLSRPMRFRLMASCVEDLESLIAVYRRCRVPALDEMEKSPFFDAVWDMAVRLLVMQVHHHPFWCREDRRTRIWTSLFVELVNEGVDVHRICNLQPYYAFNHSRGHKTVLSLLIQSSPCHYEVEAALSHWLRILLVAGVDVARYFQREEPSLRRHVDWMMPFQPPMEWAKIAGPTKIAGLDAPLWSRYVYPYSKAYDVRNEFKDFGSSIKSNVWPDLDDLIMVDNAHFQQHVLWKCCELSESQETEWPFVFNFVRDYEPDGRVFFDWNHRHTDDNPPASFQYAQKLMQERFNRGQLKKLYRSGYLKREKRPLKIPGAWPDSAW</sequence>
<gene>
    <name evidence="1" type="ORF">JMJ77_002402</name>
</gene>
<evidence type="ECO:0000313" key="2">
    <source>
        <dbReference type="Proteomes" id="UP000699042"/>
    </source>
</evidence>
<evidence type="ECO:0008006" key="3">
    <source>
        <dbReference type="Google" id="ProtNLM"/>
    </source>
</evidence>
<keyword evidence="2" id="KW-1185">Reference proteome</keyword>
<dbReference type="Proteomes" id="UP000699042">
    <property type="component" value="Unassembled WGS sequence"/>
</dbReference>
<dbReference type="AlphaFoldDB" id="A0A9P7UE54"/>
<evidence type="ECO:0000313" key="1">
    <source>
        <dbReference type="EMBL" id="KAG7051786.1"/>
    </source>
</evidence>